<reference evidence="6" key="1">
    <citation type="journal article" date="2014" name="Int. J. Syst. Evol. Microbiol.">
        <title>Complete genome sequence of Corynebacterium casei LMG S-19264T (=DSM 44701T), isolated from a smear-ripened cheese.</title>
        <authorList>
            <consortium name="US DOE Joint Genome Institute (JGI-PGF)"/>
            <person name="Walter F."/>
            <person name="Albersmeier A."/>
            <person name="Kalinowski J."/>
            <person name="Ruckert C."/>
        </authorList>
    </citation>
    <scope>NUCLEOTIDE SEQUENCE</scope>
    <source>
        <strain evidence="6">JCM 30804</strain>
    </source>
</reference>
<dbReference type="Pfam" id="PF00990">
    <property type="entry name" value="GGDEF"/>
    <property type="match status" value="1"/>
</dbReference>
<dbReference type="EMBL" id="BMPZ01000007">
    <property type="protein sequence ID" value="GGI86590.1"/>
    <property type="molecule type" value="Genomic_DNA"/>
</dbReference>
<dbReference type="Proteomes" id="UP000613743">
    <property type="component" value="Unassembled WGS sequence"/>
</dbReference>
<dbReference type="InterPro" id="IPR000160">
    <property type="entry name" value="GGDEF_dom"/>
</dbReference>
<comment type="cofactor">
    <cofactor evidence="1">
        <name>Mg(2+)</name>
        <dbReference type="ChEBI" id="CHEBI:18420"/>
    </cofactor>
</comment>
<dbReference type="PROSITE" id="PS50112">
    <property type="entry name" value="PAS"/>
    <property type="match status" value="2"/>
</dbReference>
<dbReference type="SUPFAM" id="SSF55785">
    <property type="entry name" value="PYP-like sensor domain (PAS domain)"/>
    <property type="match status" value="2"/>
</dbReference>
<dbReference type="CDD" id="cd01949">
    <property type="entry name" value="GGDEF"/>
    <property type="match status" value="1"/>
</dbReference>
<dbReference type="RefSeq" id="WP_229779860.1">
    <property type="nucleotide sequence ID" value="NZ_BMPZ01000007.1"/>
</dbReference>
<protein>
    <recommendedName>
        <fullName evidence="8">Diguanylate cyclase</fullName>
    </recommendedName>
</protein>
<sequence length="774" mass="87535">MLKRIIQIVLVFVGYILSTTSGVASEDDNVVHLQLRWHHQFQFAGYYAALEKGFYAEEGLKVELHSGSPQHQPVQEVLSGRAQYAEGNSEVLYHRLKGEPLVALAAIFQHSPSVLLTLQSSGIHSVHDLVDKRVMFAAVKEDADFLAMFLNEGISPSNVNIIPSSYQLEDLISGRVDAFNSYSTNEPFYLKQQNIRYNIISPTNYSVDFYSDILFTTEEELRNHPQRVRAMRTATLKGWRYALDNPEEIIELLKTKYQINKSREHLRFEASAMRALIFPDLIQIGHMNPARWHHMAETFVKAGLVEDMERLAGFVYEDKRPEFPAWIMPFLFGALILASLTSIVSFYLHRFNRRMLVAQQDLQESEARFKALSDAAYGGIAIHHNGIILECNKGLSDITGFSYQELIGMNGFQLIAPEFLDRVHEKVRVGFANSYEVIGILKDGTRCPFSVKGKNIIYKGQDARVIEFVDISERKKTDEQLKLAASVFTHASEGIVITDSDAKIIDVNDTFSRITGYKREEAIGQNPRFLKSGRHSDEFYQEMWACLLNQKEWSGKLWNRRKNGEIFVELVTISAVTNGKGETKHYVALFSDITSMMQHQQQLEHIAHFDPLTGLPNRMLFADRLSYAMNQCERREQLLAVAYIDLDGFKEVNDTHGHSVGDELLTIVANRLGQSMRDGDTIARIGGDEFVALMVDLDKVEDCELVLHRLLQASMSAVTVEGKELQVSASIGVAFYPHGGIDSEQLIRNADLAMYAAKNAGKNRFHIYSDGLIA</sequence>
<feature type="domain" description="PAS" evidence="3">
    <location>
        <begin position="480"/>
        <end position="526"/>
    </location>
</feature>
<dbReference type="Pfam" id="PF13426">
    <property type="entry name" value="PAS_9"/>
    <property type="match status" value="2"/>
</dbReference>
<evidence type="ECO:0000259" key="5">
    <source>
        <dbReference type="PROSITE" id="PS50887"/>
    </source>
</evidence>
<feature type="domain" description="PAC" evidence="4">
    <location>
        <begin position="551"/>
        <end position="605"/>
    </location>
</feature>
<dbReference type="CDD" id="cd00130">
    <property type="entry name" value="PAS"/>
    <property type="match status" value="2"/>
</dbReference>
<organism evidence="6 7">
    <name type="scientific">Shewanella gelidii</name>
    <dbReference type="NCBI Taxonomy" id="1642821"/>
    <lineage>
        <taxon>Bacteria</taxon>
        <taxon>Pseudomonadati</taxon>
        <taxon>Pseudomonadota</taxon>
        <taxon>Gammaproteobacteria</taxon>
        <taxon>Alteromonadales</taxon>
        <taxon>Shewanellaceae</taxon>
        <taxon>Shewanella</taxon>
    </lineage>
</organism>
<dbReference type="SMART" id="SM00267">
    <property type="entry name" value="GGDEF"/>
    <property type="match status" value="1"/>
</dbReference>
<dbReference type="NCBIfam" id="TIGR00254">
    <property type="entry name" value="GGDEF"/>
    <property type="match status" value="1"/>
</dbReference>
<dbReference type="PANTHER" id="PTHR46663">
    <property type="entry name" value="DIGUANYLATE CYCLASE DGCT-RELATED"/>
    <property type="match status" value="1"/>
</dbReference>
<dbReference type="AlphaFoldDB" id="A0A917JV72"/>
<keyword evidence="2" id="KW-1133">Transmembrane helix</keyword>
<evidence type="ECO:0000259" key="4">
    <source>
        <dbReference type="PROSITE" id="PS50113"/>
    </source>
</evidence>
<dbReference type="InterPro" id="IPR035965">
    <property type="entry name" value="PAS-like_dom_sf"/>
</dbReference>
<feature type="domain" description="GGDEF" evidence="5">
    <location>
        <begin position="637"/>
        <end position="770"/>
    </location>
</feature>
<dbReference type="InterPro" id="IPR043128">
    <property type="entry name" value="Rev_trsase/Diguanyl_cyclase"/>
</dbReference>
<dbReference type="SMART" id="SM00086">
    <property type="entry name" value="PAC"/>
    <property type="match status" value="2"/>
</dbReference>
<name>A0A917JV72_9GAMM</name>
<feature type="domain" description="PAS" evidence="3">
    <location>
        <begin position="365"/>
        <end position="434"/>
    </location>
</feature>
<reference evidence="6" key="2">
    <citation type="submission" date="2020-09" db="EMBL/GenBank/DDBJ databases">
        <authorList>
            <person name="Sun Q."/>
            <person name="Ohkuma M."/>
        </authorList>
    </citation>
    <scope>NUCLEOTIDE SEQUENCE</scope>
    <source>
        <strain evidence="6">JCM 30804</strain>
    </source>
</reference>
<evidence type="ECO:0000256" key="1">
    <source>
        <dbReference type="ARBA" id="ARBA00001946"/>
    </source>
</evidence>
<dbReference type="InterPro" id="IPR029787">
    <property type="entry name" value="Nucleotide_cyclase"/>
</dbReference>
<proteinExistence type="predicted"/>
<dbReference type="SUPFAM" id="SSF53850">
    <property type="entry name" value="Periplasmic binding protein-like II"/>
    <property type="match status" value="1"/>
</dbReference>
<evidence type="ECO:0000313" key="6">
    <source>
        <dbReference type="EMBL" id="GGI86590.1"/>
    </source>
</evidence>
<dbReference type="InterPro" id="IPR052163">
    <property type="entry name" value="DGC-Regulatory_Protein"/>
</dbReference>
<gene>
    <name evidence="6" type="ORF">GCM10009332_24960</name>
</gene>
<feature type="transmembrane region" description="Helical" evidence="2">
    <location>
        <begin position="326"/>
        <end position="348"/>
    </location>
</feature>
<dbReference type="PANTHER" id="PTHR46663:SF3">
    <property type="entry name" value="SLL0267 PROTEIN"/>
    <property type="match status" value="1"/>
</dbReference>
<keyword evidence="2" id="KW-0812">Transmembrane</keyword>
<dbReference type="InterPro" id="IPR000014">
    <property type="entry name" value="PAS"/>
</dbReference>
<dbReference type="Gene3D" id="3.30.70.270">
    <property type="match status" value="1"/>
</dbReference>
<dbReference type="InterPro" id="IPR001610">
    <property type="entry name" value="PAC"/>
</dbReference>
<dbReference type="PROSITE" id="PS50887">
    <property type="entry name" value="GGDEF"/>
    <property type="match status" value="1"/>
</dbReference>
<dbReference type="SMART" id="SM00091">
    <property type="entry name" value="PAS"/>
    <property type="match status" value="2"/>
</dbReference>
<dbReference type="FunFam" id="3.30.70.270:FF:000001">
    <property type="entry name" value="Diguanylate cyclase domain protein"/>
    <property type="match status" value="1"/>
</dbReference>
<evidence type="ECO:0000313" key="7">
    <source>
        <dbReference type="Proteomes" id="UP000613743"/>
    </source>
</evidence>
<evidence type="ECO:0000259" key="3">
    <source>
        <dbReference type="PROSITE" id="PS50112"/>
    </source>
</evidence>
<dbReference type="GO" id="GO:0003824">
    <property type="term" value="F:catalytic activity"/>
    <property type="evidence" value="ECO:0007669"/>
    <property type="project" value="UniProtKB-ARBA"/>
</dbReference>
<keyword evidence="2" id="KW-0472">Membrane</keyword>
<dbReference type="InterPro" id="IPR015168">
    <property type="entry name" value="SsuA/THI5"/>
</dbReference>
<dbReference type="Gene3D" id="3.30.450.20">
    <property type="entry name" value="PAS domain"/>
    <property type="match status" value="2"/>
</dbReference>
<accession>A0A917JV72</accession>
<evidence type="ECO:0000256" key="2">
    <source>
        <dbReference type="SAM" id="Phobius"/>
    </source>
</evidence>
<comment type="caution">
    <text evidence="6">The sequence shown here is derived from an EMBL/GenBank/DDBJ whole genome shotgun (WGS) entry which is preliminary data.</text>
</comment>
<evidence type="ECO:0008006" key="8">
    <source>
        <dbReference type="Google" id="ProtNLM"/>
    </source>
</evidence>
<keyword evidence="7" id="KW-1185">Reference proteome</keyword>
<dbReference type="Gene3D" id="3.40.190.10">
    <property type="entry name" value="Periplasmic binding protein-like II"/>
    <property type="match status" value="2"/>
</dbReference>
<dbReference type="NCBIfam" id="TIGR00229">
    <property type="entry name" value="sensory_box"/>
    <property type="match status" value="2"/>
</dbReference>
<dbReference type="InterPro" id="IPR000700">
    <property type="entry name" value="PAS-assoc_C"/>
</dbReference>
<dbReference type="PROSITE" id="PS50113">
    <property type="entry name" value="PAC"/>
    <property type="match status" value="1"/>
</dbReference>
<dbReference type="Pfam" id="PF09084">
    <property type="entry name" value="NMT1"/>
    <property type="match status" value="1"/>
</dbReference>
<dbReference type="SUPFAM" id="SSF55073">
    <property type="entry name" value="Nucleotide cyclase"/>
    <property type="match status" value="1"/>
</dbReference>